<keyword evidence="3" id="KW-1185">Reference proteome</keyword>
<reference evidence="2 3" key="1">
    <citation type="journal article" date="2022" name="Nat. Ecol. Evol.">
        <title>A masculinizing supergene underlies an exaggerated male reproductive morph in a spider.</title>
        <authorList>
            <person name="Hendrickx F."/>
            <person name="De Corte Z."/>
            <person name="Sonet G."/>
            <person name="Van Belleghem S.M."/>
            <person name="Kostlbacher S."/>
            <person name="Vangestel C."/>
        </authorList>
    </citation>
    <scope>NUCLEOTIDE SEQUENCE [LARGE SCALE GENOMIC DNA]</scope>
    <source>
        <strain evidence="2">W744_W776</strain>
    </source>
</reference>
<dbReference type="Proteomes" id="UP000827092">
    <property type="component" value="Unassembled WGS sequence"/>
</dbReference>
<protein>
    <submittedName>
        <fullName evidence="2">Uncharacterized protein</fullName>
    </submittedName>
</protein>
<dbReference type="EMBL" id="JAFNEN010000045">
    <property type="protein sequence ID" value="KAG8198024.1"/>
    <property type="molecule type" value="Genomic_DNA"/>
</dbReference>
<organism evidence="2 3">
    <name type="scientific">Oedothorax gibbosus</name>
    <dbReference type="NCBI Taxonomy" id="931172"/>
    <lineage>
        <taxon>Eukaryota</taxon>
        <taxon>Metazoa</taxon>
        <taxon>Ecdysozoa</taxon>
        <taxon>Arthropoda</taxon>
        <taxon>Chelicerata</taxon>
        <taxon>Arachnida</taxon>
        <taxon>Araneae</taxon>
        <taxon>Araneomorphae</taxon>
        <taxon>Entelegynae</taxon>
        <taxon>Araneoidea</taxon>
        <taxon>Linyphiidae</taxon>
        <taxon>Erigoninae</taxon>
        <taxon>Oedothorax</taxon>
    </lineage>
</organism>
<accession>A0AAV6VQ55</accession>
<dbReference type="AlphaFoldDB" id="A0AAV6VQ55"/>
<sequence>MSSKNQPLNHFDNARGTSTVNTPRKQFQEGVWAFQNPFLSGQRQQAIFLRPVAWTAGLNASKCARPLACVQAAVESGRGGRKWMCRPQTGYPHLKGTTRYSAPVLWNGVELLLYGGATTPD</sequence>
<evidence type="ECO:0000313" key="2">
    <source>
        <dbReference type="EMBL" id="KAG8198024.1"/>
    </source>
</evidence>
<name>A0AAV6VQ55_9ARAC</name>
<feature type="region of interest" description="Disordered" evidence="1">
    <location>
        <begin position="1"/>
        <end position="23"/>
    </location>
</feature>
<proteinExistence type="predicted"/>
<comment type="caution">
    <text evidence="2">The sequence shown here is derived from an EMBL/GenBank/DDBJ whole genome shotgun (WGS) entry which is preliminary data.</text>
</comment>
<evidence type="ECO:0000313" key="3">
    <source>
        <dbReference type="Proteomes" id="UP000827092"/>
    </source>
</evidence>
<gene>
    <name evidence="2" type="ORF">JTE90_001862</name>
</gene>
<evidence type="ECO:0000256" key="1">
    <source>
        <dbReference type="SAM" id="MobiDB-lite"/>
    </source>
</evidence>